<dbReference type="Gene3D" id="3.40.50.880">
    <property type="match status" value="1"/>
</dbReference>
<dbReference type="EC" id="2.4.2.-" evidence="12"/>
<dbReference type="PANTHER" id="PTHR42701">
    <property type="entry name" value="IMIDAZOLE GLYCEROL PHOSPHATE SYNTHASE SUBUNIT HISH"/>
    <property type="match status" value="1"/>
</dbReference>
<comment type="catalytic activity">
    <reaction evidence="8">
        <text>5-[(5-phospho-1-deoxy-D-ribulos-1-ylimino)methylamino]-1-(5-phospho-beta-D-ribosyl)imidazole-4-carboxamide + L-glutamine = D-erythro-1-(imidazol-4-yl)glycerol 3-phosphate + 5-amino-1-(5-phospho-beta-D-ribosyl)imidazole-4-carboxamide + L-glutamate + H(+)</text>
        <dbReference type="Rhea" id="RHEA:24793"/>
        <dbReference type="ChEBI" id="CHEBI:15378"/>
        <dbReference type="ChEBI" id="CHEBI:29985"/>
        <dbReference type="ChEBI" id="CHEBI:58278"/>
        <dbReference type="ChEBI" id="CHEBI:58359"/>
        <dbReference type="ChEBI" id="CHEBI:58475"/>
        <dbReference type="ChEBI" id="CHEBI:58525"/>
        <dbReference type="EC" id="4.3.2.10"/>
    </reaction>
</comment>
<dbReference type="PROSITE" id="PS51273">
    <property type="entry name" value="GATASE_TYPE_1"/>
    <property type="match status" value="1"/>
</dbReference>
<evidence type="ECO:0000256" key="9">
    <source>
        <dbReference type="ARBA" id="ARBA00049534"/>
    </source>
</evidence>
<dbReference type="RefSeq" id="WP_148702247.1">
    <property type="nucleotide sequence ID" value="NZ_FLRF01000003.1"/>
</dbReference>
<feature type="domain" description="Glutamine amidotransferase" evidence="11">
    <location>
        <begin position="25"/>
        <end position="216"/>
    </location>
</feature>
<dbReference type="InterPro" id="IPR029062">
    <property type="entry name" value="Class_I_gatase-like"/>
</dbReference>
<keyword evidence="12" id="KW-0808">Transferase</keyword>
<evidence type="ECO:0000256" key="10">
    <source>
        <dbReference type="PIRSR" id="PIRSR000495-1"/>
    </source>
</evidence>
<evidence type="ECO:0000256" key="1">
    <source>
        <dbReference type="ARBA" id="ARBA00005091"/>
    </source>
</evidence>
<evidence type="ECO:0000256" key="4">
    <source>
        <dbReference type="ARBA" id="ARBA00022801"/>
    </source>
</evidence>
<dbReference type="GO" id="GO:0004359">
    <property type="term" value="F:glutaminase activity"/>
    <property type="evidence" value="ECO:0007669"/>
    <property type="project" value="UniProtKB-EC"/>
</dbReference>
<dbReference type="SUPFAM" id="SSF52317">
    <property type="entry name" value="Class I glutamine amidotransferase-like"/>
    <property type="match status" value="1"/>
</dbReference>
<dbReference type="GO" id="GO:0000107">
    <property type="term" value="F:imidazoleglycerol-phosphate synthase activity"/>
    <property type="evidence" value="ECO:0007669"/>
    <property type="project" value="TreeGrafter"/>
</dbReference>
<sequence length="220" mass="24145">MLAEHHLRKAFLQATTSMDVAIVSLGAGNVHSLYRAFRRVSGCTVAVTDCPKLVRAADRVVVPGQGSTLACLSYLQARPGLRTSVMHALRTKPALCICLGLQMMARGTHEGMGACLGIMDSYAIPLPHCTRVPHVGWRTVRITERHRVMDGLACRPRFYFAHSYFVSPGLRGRTIAVAIHGGLPFPSVVVRDNIVATQFHPERSSRDGMALCANFLRWKP</sequence>
<gene>
    <name evidence="12" type="primary">hisH</name>
    <name evidence="12" type="ORF">TREMTM_C_00950</name>
</gene>
<proteinExistence type="predicted"/>
<keyword evidence="4" id="KW-0378">Hydrolase</keyword>
<comment type="pathway">
    <text evidence="1">Amino-acid biosynthesis; L-histidine biosynthesis; L-histidine from 5-phospho-alpha-D-ribose 1-diphosphate: step 5/9.</text>
</comment>
<accession>A0A1C3K919</accession>
<reference evidence="13" key="1">
    <citation type="submission" date="2016-04" db="EMBL/GenBank/DDBJ databases">
        <authorList>
            <person name="Szabo Gitta"/>
        </authorList>
    </citation>
    <scope>NUCLEOTIDE SEQUENCE [LARGE SCALE GENOMIC DNA]</scope>
</reference>
<keyword evidence="3" id="KW-0028">Amino-acid biosynthesis</keyword>
<evidence type="ECO:0000256" key="6">
    <source>
        <dbReference type="ARBA" id="ARBA00023102"/>
    </source>
</evidence>
<evidence type="ECO:0000256" key="7">
    <source>
        <dbReference type="ARBA" id="ARBA00023239"/>
    </source>
</evidence>
<dbReference type="GO" id="GO:0016829">
    <property type="term" value="F:lyase activity"/>
    <property type="evidence" value="ECO:0007669"/>
    <property type="project" value="UniProtKB-KW"/>
</dbReference>
<dbReference type="UniPathway" id="UPA00031">
    <property type="reaction ID" value="UER00010"/>
</dbReference>
<comment type="subunit">
    <text evidence="2">Heterodimer of HisH and HisF.</text>
</comment>
<evidence type="ECO:0000259" key="11">
    <source>
        <dbReference type="Pfam" id="PF00117"/>
    </source>
</evidence>
<dbReference type="NCBIfam" id="TIGR01855">
    <property type="entry name" value="IMP_synth_hisH"/>
    <property type="match status" value="1"/>
</dbReference>
<evidence type="ECO:0000256" key="8">
    <source>
        <dbReference type="ARBA" id="ARBA00047838"/>
    </source>
</evidence>
<dbReference type="InterPro" id="IPR010139">
    <property type="entry name" value="Imidazole-glycPsynth_HisH"/>
</dbReference>
<dbReference type="GO" id="GO:0000105">
    <property type="term" value="P:L-histidine biosynthetic process"/>
    <property type="evidence" value="ECO:0007669"/>
    <property type="project" value="UniProtKB-UniPathway"/>
</dbReference>
<dbReference type="AlphaFoldDB" id="A0A1C3K919"/>
<dbReference type="OrthoDB" id="9807137at2"/>
<dbReference type="Proteomes" id="UP000092845">
    <property type="component" value="Unassembled WGS sequence"/>
</dbReference>
<organism evidence="12 13">
    <name type="scientific">Tremblaya princeps</name>
    <dbReference type="NCBI Taxonomy" id="189385"/>
    <lineage>
        <taxon>Bacteria</taxon>
        <taxon>Pseudomonadati</taxon>
        <taxon>Pseudomonadota</taxon>
        <taxon>Betaproteobacteria</taxon>
        <taxon>Candidatus Tremblayella</taxon>
    </lineage>
</organism>
<evidence type="ECO:0000256" key="2">
    <source>
        <dbReference type="ARBA" id="ARBA00011152"/>
    </source>
</evidence>
<keyword evidence="5" id="KW-0315">Glutamine amidotransferase</keyword>
<dbReference type="PANTHER" id="PTHR42701:SF1">
    <property type="entry name" value="IMIDAZOLE GLYCEROL PHOSPHATE SYNTHASE SUBUNIT HISH"/>
    <property type="match status" value="1"/>
</dbReference>
<dbReference type="PIRSF" id="PIRSF000495">
    <property type="entry name" value="Amidotransf_hisH"/>
    <property type="match status" value="1"/>
</dbReference>
<dbReference type="Pfam" id="PF00117">
    <property type="entry name" value="GATase"/>
    <property type="match status" value="1"/>
</dbReference>
<comment type="catalytic activity">
    <reaction evidence="9">
        <text>L-glutamine + H2O = L-glutamate + NH4(+)</text>
        <dbReference type="Rhea" id="RHEA:15889"/>
        <dbReference type="ChEBI" id="CHEBI:15377"/>
        <dbReference type="ChEBI" id="CHEBI:28938"/>
        <dbReference type="ChEBI" id="CHEBI:29985"/>
        <dbReference type="ChEBI" id="CHEBI:58359"/>
        <dbReference type="EC" id="3.5.1.2"/>
    </reaction>
</comment>
<keyword evidence="6" id="KW-0368">Histidine biosynthesis</keyword>
<evidence type="ECO:0000313" key="12">
    <source>
        <dbReference type="EMBL" id="SBT63020.1"/>
    </source>
</evidence>
<dbReference type="EMBL" id="FLRF01000003">
    <property type="protein sequence ID" value="SBT63020.1"/>
    <property type="molecule type" value="Genomic_DNA"/>
</dbReference>
<evidence type="ECO:0000256" key="3">
    <source>
        <dbReference type="ARBA" id="ARBA00022605"/>
    </source>
</evidence>
<keyword evidence="7" id="KW-0456">Lyase</keyword>
<protein>
    <submittedName>
        <fullName evidence="12">Imidazole glycerol phosphate synthase subunit HisH</fullName>
        <ecNumber evidence="12">2.4.2.-</ecNumber>
    </submittedName>
</protein>
<evidence type="ECO:0000313" key="13">
    <source>
        <dbReference type="Proteomes" id="UP000092845"/>
    </source>
</evidence>
<evidence type="ECO:0000256" key="5">
    <source>
        <dbReference type="ARBA" id="ARBA00022962"/>
    </source>
</evidence>
<feature type="active site" evidence="10">
    <location>
        <position position="202"/>
    </location>
</feature>
<feature type="active site" evidence="10">
    <location>
        <position position="200"/>
    </location>
</feature>
<keyword evidence="12" id="KW-0328">Glycosyltransferase</keyword>
<feature type="active site" description="Nucleophile" evidence="10">
    <location>
        <position position="98"/>
    </location>
</feature>
<dbReference type="InterPro" id="IPR017926">
    <property type="entry name" value="GATASE"/>
</dbReference>
<name>A0A1C3K919_TREPR</name>